<dbReference type="Proteomes" id="UP000028533">
    <property type="component" value="Unassembled WGS sequence"/>
</dbReference>
<evidence type="ECO:0000313" key="1">
    <source>
        <dbReference type="EMBL" id="KEZ19095.1"/>
    </source>
</evidence>
<reference evidence="1 2" key="1">
    <citation type="submission" date="2014-02" db="EMBL/GenBank/DDBJ databases">
        <title>Genome sequence of Mycoplasma capricolum subsp. capricolum strain 14232.</title>
        <authorList>
            <person name="Sirand-Pugnet P."/>
            <person name="Breton M."/>
            <person name="Dordet-Frisoni E."/>
            <person name="Baranowski E."/>
            <person name="Barre A."/>
            <person name="Couture C."/>
            <person name="Dupuy V."/>
            <person name="Gaurivaud P."/>
            <person name="Jacob D."/>
            <person name="Lemaitre C."/>
            <person name="Manso-Silvan L."/>
            <person name="Nikolski M."/>
            <person name="Nouvel L.-X."/>
            <person name="Poumarat F."/>
            <person name="Tardy F."/>
            <person name="Thebault P."/>
            <person name="Theil S."/>
            <person name="Citti C."/>
            <person name="Thiaucourt F."/>
            <person name="Blanchard A."/>
        </authorList>
    </citation>
    <scope>NUCLEOTIDE SEQUENCE [LARGE SCALE GENOMIC DNA]</scope>
    <source>
        <strain evidence="1 2">14232</strain>
    </source>
</reference>
<gene>
    <name evidence="1" type="ORF">MCAPa_4110</name>
</gene>
<accession>A0A084EMA3</accession>
<dbReference type="RefSeq" id="WP_036431768.1">
    <property type="nucleotide sequence ID" value="NZ_JFDO01000016.1"/>
</dbReference>
<dbReference type="AlphaFoldDB" id="A0A084EMA3"/>
<protein>
    <submittedName>
        <fullName evidence="1">Uncharacterized protein</fullName>
    </submittedName>
</protein>
<evidence type="ECO:0000313" key="2">
    <source>
        <dbReference type="Proteomes" id="UP000028533"/>
    </source>
</evidence>
<proteinExistence type="predicted"/>
<organism evidence="1 2">
    <name type="scientific">Mycoplasma capricolum subsp. capricolum 14232</name>
    <dbReference type="NCBI Taxonomy" id="1188238"/>
    <lineage>
        <taxon>Bacteria</taxon>
        <taxon>Bacillati</taxon>
        <taxon>Mycoplasmatota</taxon>
        <taxon>Mollicutes</taxon>
        <taxon>Mycoplasmataceae</taxon>
        <taxon>Mycoplasma</taxon>
    </lineage>
</organism>
<sequence length="271" mass="31875">MINNITVKQFFFITVQQHLIYSILEEETNITKKDKANKLKIKIYTKAKVKPLLETCNKKTRDLVLNLLDLNNWEELKEFLKTKKENFITENKINPLDFLKNTSESEPVEIVGDLSEILGLMADINVYSLSFNSIIDLENLFPKLGEDELIANTSYDDIYYLYDNLLNNLVEKIKEFYINNFDENIDETLNLINQIQETKIISIKKTLIDQLFSHFETKKSIFSDQFITSFLDGNSKKILILYKIIKELIKIDFLIDLNPFILEYLVKFKTK</sequence>
<name>A0A084EMA3_MYCCA</name>
<dbReference type="EMBL" id="JFDO01000016">
    <property type="protein sequence ID" value="KEZ19095.1"/>
    <property type="molecule type" value="Genomic_DNA"/>
</dbReference>
<comment type="caution">
    <text evidence="1">The sequence shown here is derived from an EMBL/GenBank/DDBJ whole genome shotgun (WGS) entry which is preliminary data.</text>
</comment>